<organism evidence="1 2">
    <name type="scientific">candidate division WWE3 bacterium</name>
    <dbReference type="NCBI Taxonomy" id="2053526"/>
    <lineage>
        <taxon>Bacteria</taxon>
        <taxon>Katanobacteria</taxon>
    </lineage>
</organism>
<evidence type="ECO:0000313" key="2">
    <source>
        <dbReference type="Proteomes" id="UP000710385"/>
    </source>
</evidence>
<comment type="caution">
    <text evidence="1">The sequence shown here is derived from an EMBL/GenBank/DDBJ whole genome shotgun (WGS) entry which is preliminary data.</text>
</comment>
<sequence length="75" mass="7933">MKTPLKAVVTAAQNGIIQMKLEDGQTVRIPETACEGTATEGLELRLMVVAPGSEDAGRQAIAKSVLNELLRTNPS</sequence>
<name>A0A928TT75_UNCKA</name>
<gene>
    <name evidence="1" type="ORF">HS096_03020</name>
</gene>
<dbReference type="Proteomes" id="UP000710385">
    <property type="component" value="Unassembled WGS sequence"/>
</dbReference>
<dbReference type="EMBL" id="JABTTY010000001">
    <property type="protein sequence ID" value="MBE7525333.1"/>
    <property type="molecule type" value="Genomic_DNA"/>
</dbReference>
<reference evidence="1" key="1">
    <citation type="submission" date="2020-05" db="EMBL/GenBank/DDBJ databases">
        <title>High-Quality Genomes of Partial-Nitritation/Anammox System by Hierarchical Clustering Based Hybrid Assembly.</title>
        <authorList>
            <person name="Liu L."/>
            <person name="Wang Y."/>
            <person name="Che Y."/>
            <person name="Chen Y."/>
            <person name="Xia Y."/>
            <person name="Luo R."/>
            <person name="Cheng S.H."/>
            <person name="Zheng C."/>
            <person name="Zhang T."/>
        </authorList>
    </citation>
    <scope>NUCLEOTIDE SEQUENCE</scope>
    <source>
        <strain evidence="1">H1_PAT1</strain>
    </source>
</reference>
<accession>A0A928TT75</accession>
<proteinExistence type="predicted"/>
<protein>
    <recommendedName>
        <fullName evidence="3">DUF3006 domain-containing protein</fullName>
    </recommendedName>
</protein>
<dbReference type="AlphaFoldDB" id="A0A928TT75"/>
<evidence type="ECO:0000313" key="1">
    <source>
        <dbReference type="EMBL" id="MBE7525333.1"/>
    </source>
</evidence>
<evidence type="ECO:0008006" key="3">
    <source>
        <dbReference type="Google" id="ProtNLM"/>
    </source>
</evidence>